<dbReference type="eggNOG" id="COG0456">
    <property type="taxonomic scope" value="Bacteria"/>
</dbReference>
<dbReference type="RefSeq" id="WP_009581592.1">
    <property type="nucleotide sequence ID" value="NZ_AMZN01000061.1"/>
</dbReference>
<evidence type="ECO:0000313" key="1">
    <source>
        <dbReference type="EMBL" id="ELR70041.1"/>
    </source>
</evidence>
<reference evidence="1 2" key="1">
    <citation type="submission" date="2012-12" db="EMBL/GenBank/DDBJ databases">
        <title>Genome assembly of Fulvivirga imtechensis AK7.</title>
        <authorList>
            <person name="Nupur N."/>
            <person name="Khatri I."/>
            <person name="Kumar R."/>
            <person name="Subramanian S."/>
            <person name="Pinnaka A."/>
        </authorList>
    </citation>
    <scope>NUCLEOTIDE SEQUENCE [LARGE SCALE GENOMIC DNA]</scope>
    <source>
        <strain evidence="1 2">AK7</strain>
    </source>
</reference>
<protein>
    <recommendedName>
        <fullName evidence="3">GNAT family N-acetyltransferase</fullName>
    </recommendedName>
</protein>
<accession>L8JM84</accession>
<name>L8JM84_9BACT</name>
<keyword evidence="2" id="KW-1185">Reference proteome</keyword>
<dbReference type="EMBL" id="AMZN01000061">
    <property type="protein sequence ID" value="ELR70041.1"/>
    <property type="molecule type" value="Genomic_DNA"/>
</dbReference>
<comment type="caution">
    <text evidence="1">The sequence shown here is derived from an EMBL/GenBank/DDBJ whole genome shotgun (WGS) entry which is preliminary data.</text>
</comment>
<gene>
    <name evidence="1" type="ORF">C900_04411</name>
</gene>
<organism evidence="1 2">
    <name type="scientific">Fulvivirga imtechensis AK7</name>
    <dbReference type="NCBI Taxonomy" id="1237149"/>
    <lineage>
        <taxon>Bacteria</taxon>
        <taxon>Pseudomonadati</taxon>
        <taxon>Bacteroidota</taxon>
        <taxon>Cytophagia</taxon>
        <taxon>Cytophagales</taxon>
        <taxon>Fulvivirgaceae</taxon>
        <taxon>Fulvivirga</taxon>
    </lineage>
</organism>
<evidence type="ECO:0008006" key="3">
    <source>
        <dbReference type="Google" id="ProtNLM"/>
    </source>
</evidence>
<dbReference type="Proteomes" id="UP000011135">
    <property type="component" value="Unassembled WGS sequence"/>
</dbReference>
<proteinExistence type="predicted"/>
<dbReference type="STRING" id="1237149.C900_04411"/>
<evidence type="ECO:0000313" key="2">
    <source>
        <dbReference type="Proteomes" id="UP000011135"/>
    </source>
</evidence>
<dbReference type="AlphaFoldDB" id="L8JM84"/>
<sequence>MNDVTIIDYAPEYSRYFKSLNVEWLEQYFTVEPIDLPILDQPFEKIIAPGEDVIFALWQGRVVGTCA</sequence>